<dbReference type="AlphaFoldDB" id="A0AAV8SAL5"/>
<proteinExistence type="predicted"/>
<organism evidence="2 3">
    <name type="scientific">Erythroxylum novogranatense</name>
    <dbReference type="NCBI Taxonomy" id="1862640"/>
    <lineage>
        <taxon>Eukaryota</taxon>
        <taxon>Viridiplantae</taxon>
        <taxon>Streptophyta</taxon>
        <taxon>Embryophyta</taxon>
        <taxon>Tracheophyta</taxon>
        <taxon>Spermatophyta</taxon>
        <taxon>Magnoliopsida</taxon>
        <taxon>eudicotyledons</taxon>
        <taxon>Gunneridae</taxon>
        <taxon>Pentapetalae</taxon>
        <taxon>rosids</taxon>
        <taxon>fabids</taxon>
        <taxon>Malpighiales</taxon>
        <taxon>Erythroxylaceae</taxon>
        <taxon>Erythroxylum</taxon>
    </lineage>
</organism>
<accession>A0AAV8SAL5</accession>
<evidence type="ECO:0000313" key="3">
    <source>
        <dbReference type="Proteomes" id="UP001159364"/>
    </source>
</evidence>
<feature type="transmembrane region" description="Helical" evidence="1">
    <location>
        <begin position="95"/>
        <end position="115"/>
    </location>
</feature>
<comment type="caution">
    <text evidence="2">The sequence shown here is derived from an EMBL/GenBank/DDBJ whole genome shotgun (WGS) entry which is preliminary data.</text>
</comment>
<dbReference type="Proteomes" id="UP001159364">
    <property type="component" value="Linkage Group LG12"/>
</dbReference>
<sequence length="116" mass="12989">MAPERRHGFLDGIHLRGRNAGASMSIRHGSTYEPQDCCCINIYINNNIQGVNNSVLLGSEVRMRDPGVRIYLKDELWVESQDKEMKTGGNSSNKLRLGLAALLMLIFMSFVVSTFL</sequence>
<protein>
    <submittedName>
        <fullName evidence="2">Uncharacterized protein</fullName>
    </submittedName>
</protein>
<keyword evidence="1" id="KW-0472">Membrane</keyword>
<name>A0AAV8SAL5_9ROSI</name>
<reference evidence="2 3" key="1">
    <citation type="submission" date="2021-09" db="EMBL/GenBank/DDBJ databases">
        <title>Genomic insights and catalytic innovation underlie evolution of tropane alkaloids biosynthesis.</title>
        <authorList>
            <person name="Wang Y.-J."/>
            <person name="Tian T."/>
            <person name="Huang J.-P."/>
            <person name="Huang S.-X."/>
        </authorList>
    </citation>
    <scope>NUCLEOTIDE SEQUENCE [LARGE SCALE GENOMIC DNA]</scope>
    <source>
        <strain evidence="2">KIB-2018</strain>
        <tissue evidence="2">Leaf</tissue>
    </source>
</reference>
<keyword evidence="1" id="KW-1133">Transmembrane helix</keyword>
<keyword evidence="3" id="KW-1185">Reference proteome</keyword>
<gene>
    <name evidence="2" type="ORF">K2173_013682</name>
</gene>
<keyword evidence="1" id="KW-0812">Transmembrane</keyword>
<dbReference type="EMBL" id="JAIWQS010000012">
    <property type="protein sequence ID" value="KAJ8749075.1"/>
    <property type="molecule type" value="Genomic_DNA"/>
</dbReference>
<evidence type="ECO:0000256" key="1">
    <source>
        <dbReference type="SAM" id="Phobius"/>
    </source>
</evidence>
<evidence type="ECO:0000313" key="2">
    <source>
        <dbReference type="EMBL" id="KAJ8749075.1"/>
    </source>
</evidence>